<accession>A0A139GSX9</accession>
<proteinExistence type="predicted"/>
<evidence type="ECO:0000313" key="1">
    <source>
        <dbReference type="EMBL" id="KXS93300.1"/>
    </source>
</evidence>
<gene>
    <name evidence="1" type="ORF">AC579_2142</name>
</gene>
<organism evidence="1 2">
    <name type="scientific">Pseudocercospora musae</name>
    <dbReference type="NCBI Taxonomy" id="113226"/>
    <lineage>
        <taxon>Eukaryota</taxon>
        <taxon>Fungi</taxon>
        <taxon>Dikarya</taxon>
        <taxon>Ascomycota</taxon>
        <taxon>Pezizomycotina</taxon>
        <taxon>Dothideomycetes</taxon>
        <taxon>Dothideomycetidae</taxon>
        <taxon>Mycosphaerellales</taxon>
        <taxon>Mycosphaerellaceae</taxon>
        <taxon>Pseudocercospora</taxon>
    </lineage>
</organism>
<keyword evidence="2" id="KW-1185">Reference proteome</keyword>
<evidence type="ECO:0000313" key="2">
    <source>
        <dbReference type="Proteomes" id="UP000073492"/>
    </source>
</evidence>
<sequence length="79" mass="9223">MANTFLAYDNTTNTWSFSDEQGNSWRWRGDDQEVLAKSSVRDWLRILFDSVSNPSGPLAFDATRQEWTWETHARVRTVP</sequence>
<feature type="non-terminal residue" evidence="1">
    <location>
        <position position="79"/>
    </location>
</feature>
<comment type="caution">
    <text evidence="1">The sequence shown here is derived from an EMBL/GenBank/DDBJ whole genome shotgun (WGS) entry which is preliminary data.</text>
</comment>
<protein>
    <submittedName>
        <fullName evidence="1">Uncharacterized protein</fullName>
    </submittedName>
</protein>
<dbReference type="Proteomes" id="UP000073492">
    <property type="component" value="Unassembled WGS sequence"/>
</dbReference>
<dbReference type="OrthoDB" id="3654047at2759"/>
<dbReference type="EMBL" id="LFZO01002798">
    <property type="protein sequence ID" value="KXS93300.1"/>
    <property type="molecule type" value="Genomic_DNA"/>
</dbReference>
<reference evidence="1 2" key="1">
    <citation type="submission" date="2015-07" db="EMBL/GenBank/DDBJ databases">
        <title>Comparative genomics of the Sigatoka disease complex on banana suggests a link between parallel evolutionary changes in Pseudocercospora fijiensis and Pseudocercospora eumusae and increased virulence on the banana host.</title>
        <authorList>
            <person name="Chang T.-C."/>
            <person name="Salvucci A."/>
            <person name="Crous P.W."/>
            <person name="Stergiopoulos I."/>
        </authorList>
    </citation>
    <scope>NUCLEOTIDE SEQUENCE [LARGE SCALE GENOMIC DNA]</scope>
    <source>
        <strain evidence="1 2">CBS 116634</strain>
    </source>
</reference>
<dbReference type="AlphaFoldDB" id="A0A139GSX9"/>
<name>A0A139GSX9_9PEZI</name>